<feature type="compositionally biased region" description="Low complexity" evidence="15">
    <location>
        <begin position="1924"/>
        <end position="1933"/>
    </location>
</feature>
<evidence type="ECO:0000259" key="17">
    <source>
        <dbReference type="PROSITE" id="PS50016"/>
    </source>
</evidence>
<evidence type="ECO:0000256" key="5">
    <source>
        <dbReference type="ARBA" id="ARBA00022771"/>
    </source>
</evidence>
<evidence type="ECO:0000256" key="12">
    <source>
        <dbReference type="PROSITE-ProRule" id="PRU00035"/>
    </source>
</evidence>
<dbReference type="PROSITE" id="PS01359">
    <property type="entry name" value="ZF_PHD_1"/>
    <property type="match status" value="1"/>
</dbReference>
<evidence type="ECO:0000256" key="4">
    <source>
        <dbReference type="ARBA" id="ARBA00022723"/>
    </source>
</evidence>
<dbReference type="Pfam" id="PF00439">
    <property type="entry name" value="Bromodomain"/>
    <property type="match status" value="1"/>
</dbReference>
<name>A0A6P6VCP8_COFAR</name>
<evidence type="ECO:0000256" key="13">
    <source>
        <dbReference type="PROSITE-ProRule" id="PRU00146"/>
    </source>
</evidence>
<gene>
    <name evidence="19" type="primary">LOC113718991</name>
</gene>
<protein>
    <submittedName>
        <fullName evidence="19">Methyl-CpG-binding domain-containing protein 9 isoform X1</fullName>
    </submittedName>
</protein>
<comment type="similarity">
    <text evidence="2">Belongs to the WAL family.</text>
</comment>
<dbReference type="PROSITE" id="PS50016">
    <property type="entry name" value="ZF_PHD_2"/>
    <property type="match status" value="1"/>
</dbReference>
<keyword evidence="11" id="KW-0539">Nucleus</keyword>
<dbReference type="GO" id="GO:0016740">
    <property type="term" value="F:transferase activity"/>
    <property type="evidence" value="ECO:0007669"/>
    <property type="project" value="UniProtKB-KW"/>
</dbReference>
<sequence length="2174" mass="239513">MDGKFGGFVIDLNETPLSSPRETILDDNDDVVIIERPPAPAVGLVEVGKRNGAAAAAGGGPSVVCVGCGDGFKGKIVGNTEEMKNWKCFKCLLRNGSGSTRGRGSGGGGGGGGRRVGLLDINASPPREAEVEAEGVHVGPGVDTAAALARRGGGDRSHGGKVQVIGHSSYSARPINLFSAFSNMLPPEKRYHLQKAPQIPADIGKSGTGDLVNHGGLSDTNSNRNSPGFTCEGILQGSHSTSTNYLPQSPNDIYLQGLREYVAEKKGVLGEGWRVEFEFCDKRLKTFAVYIAPKGSRFESISDVAEHLGLPSNSHLPQSENAENGLVPLQNGSHLYQRRKESSGDTKSSNSRPRSSIPKSSSLLSVNTCLDGLPLQFEDFYLITAGVIDSRPTYHNANQIWPVGYRSSWHDKVTGSLFLFEVRDGGDSGPVFMVQRYPCSTQSIPVGSTVLTRPKFSSWNGEGTAGKDDLGTFGTIDDESVSIHMMLTESSPPHLDADISSKKMGSQGLDAQKANLSSPDSFSQKSGDLVSNLLGDRDSIGEFNVEGRSISYVWDMVSETFLHACHEAYKQKGTIRFGCDHEYYRGQVKNLDNPDALSKYSHFAGPVVMPYLIQRDTEFDSTCQLIAKWLEQERFGLNEEFVQEIIEQLPGVSGCLEYKPLTKRKHHSTQQTVRSGFLQAKRKSDAHSQMESDSYYINLIRPGRQPKYSALRGQFPQGKPLCSKLPAYLIGDALQTWEFFWRFFEVLELQEAFTFQELEAELINPWLDVPNLSEKSGNVIRGSGDGSSRRESEVSRVRAYTGSYRCTGIVLSKIHSSLLKVLVGELLSKVAVYVDPKFDAGEPRSRRGRKKDAEYTALFMKMKLDMMPINSLTWPEIARRFILAVLSMEGNLDSAEIACRESGKVFHCLRGDGGTLCGSLTGVAALEADAVLLAEATRQIFGSLTAKGEAMCTDAYKSDAVGASKTVEMDTDEVPEWAQVLEPVRKLPTNVGARIRRCVNEALLRNPPEWAKKILEHSISKEVYKGNASGPTKRAVISVLDDVNREKPQQKPEKKEKMKTFNNMPDLIMKQCRIVLRQAAAADEDRVFCNLLGKTLLNPNDNDDEGLLGYPTMVSRPLDFRTIDLRLAAGAYGGSHEAFADDVREVWHNIHTAYKGQSDLIDLAETLSQQFEDLYEKEVLNLIQKTMVLAGIQPTSSESDNQRDEMLASVSESSLPKAPWEEGICKVCGMDKDDDNVLLCDSCDSEYHTYCLNPPLVRIPEGNWYCPSCIAGQSMSNSAPYGTQVVNRYGRRIHQRKYLHPILEMLAQLANTMELKDYWEFSVEERISLLKFLCDEALNSAIICDHIERSSTRFGDLQQKLRSLNSERKLLKFKEENLVANMAKTKGHVQGGSGESELNEMASLPADDGKFKAQLTNSSKVSPFGSLIKMEDGQQAKDQSDYSSTSMLEKQYPTVNTQVSKASLAVNQLRGQPSGIDLIQSSYIKGSKCKNELATSIQQKDDQSEDNGGTNIDESQELGCGSSSVSILSTGQLMPENKLSATSSEHAFVHMPSSPVHQCSTHANDGLSQECDAQLSNLKSEITRLQDSIDTLESELLRTSVRKEFLGRDADGRLYWGFGRPSACPQILVNASLKAEQVVEPKSFFHNFNSWMSYSAGTDVEELMNWLDDGDTRERELKEAILQWQGNKSMDSSHPDNDILDGGPVISNNISSAGKARDSDFLVTKAVSAMEKCFGPCLEIWTNDMHNNLQKSRSPDEGRMYRCECLELIWPSRNHCFSCHRTFPNSEELTEHAGEKCKTFSTLCPSSQISEQSSEHKNMLRNEKSAEKCSGSMSTSLTSLSEKYGNGSSFLDHSLEPECPFNFQEILSKFKVENSLTELVKEIGLIGSNGVVSFVPGKSPYLDDASLTLAPTTDNAIGLGDVPSVSESQQQQSDHGANTGVSANEISGYLQGSKLDKREGVGKPEFAKPMLLSQRGQSASTKERNSVLGIYKRCVIRESSLIPKVGKASEILRCLKINLLDMDAALPDASLRASRSHSNRRCAWRTFVKSAKSLYEMVQATIVLEDTIKTEYLRNDWWYWSSPSAAANISTLSALALRIYSLDSAILYEKPTLTHDPMETTLDCKSEKEALQSSGPTNNLKPSNQLMQKMPDSDSGENSKPRTRASKRRRDSGV</sequence>
<proteinExistence type="inferred from homology"/>
<dbReference type="PANTHER" id="PTHR47162">
    <property type="entry name" value="OS02G0192300 PROTEIN"/>
    <property type="match status" value="1"/>
</dbReference>
<dbReference type="InterPro" id="IPR036427">
    <property type="entry name" value="Bromodomain-like_sf"/>
</dbReference>
<dbReference type="InterPro" id="IPR019787">
    <property type="entry name" value="Znf_PHD-finger"/>
</dbReference>
<evidence type="ECO:0000256" key="6">
    <source>
        <dbReference type="ARBA" id="ARBA00022833"/>
    </source>
</evidence>
<dbReference type="GO" id="GO:0048731">
    <property type="term" value="P:system development"/>
    <property type="evidence" value="ECO:0007669"/>
    <property type="project" value="UniProtKB-ARBA"/>
</dbReference>
<keyword evidence="9" id="KW-0238">DNA-binding</keyword>
<feature type="coiled-coil region" evidence="14">
    <location>
        <begin position="1568"/>
        <end position="1595"/>
    </location>
</feature>
<feature type="compositionally biased region" description="Low complexity" evidence="15">
    <location>
        <begin position="347"/>
        <end position="360"/>
    </location>
</feature>
<feature type="domain" description="PHD-type" evidence="17">
    <location>
        <begin position="1222"/>
        <end position="1272"/>
    </location>
</feature>
<organism evidence="18 19">
    <name type="scientific">Coffea arabica</name>
    <name type="common">Arabian coffee</name>
    <dbReference type="NCBI Taxonomy" id="13443"/>
    <lineage>
        <taxon>Eukaryota</taxon>
        <taxon>Viridiplantae</taxon>
        <taxon>Streptophyta</taxon>
        <taxon>Embryophyta</taxon>
        <taxon>Tracheophyta</taxon>
        <taxon>Spermatophyta</taxon>
        <taxon>Magnoliopsida</taxon>
        <taxon>eudicotyledons</taxon>
        <taxon>Gunneridae</taxon>
        <taxon>Pentapetalae</taxon>
        <taxon>asterids</taxon>
        <taxon>lamiids</taxon>
        <taxon>Gentianales</taxon>
        <taxon>Rubiaceae</taxon>
        <taxon>Ixoroideae</taxon>
        <taxon>Gardenieae complex</taxon>
        <taxon>Bertiereae - Coffeeae clade</taxon>
        <taxon>Coffeeae</taxon>
        <taxon>Coffea</taxon>
    </lineage>
</organism>
<feature type="domain" description="Bromo" evidence="16">
    <location>
        <begin position="1096"/>
        <end position="1161"/>
    </location>
</feature>
<keyword evidence="14" id="KW-0175">Coiled coil</keyword>
<accession>A0A6P6VCP8</accession>
<evidence type="ECO:0000256" key="15">
    <source>
        <dbReference type="SAM" id="MobiDB-lite"/>
    </source>
</evidence>
<keyword evidence="5 13" id="KW-0863">Zinc-finger</keyword>
<keyword evidence="3" id="KW-0808">Transferase</keyword>
<dbReference type="InterPro" id="IPR028942">
    <property type="entry name" value="WHIM1_dom"/>
</dbReference>
<dbReference type="GO" id="GO:0003677">
    <property type="term" value="F:DNA binding"/>
    <property type="evidence" value="ECO:0007669"/>
    <property type="project" value="UniProtKB-KW"/>
</dbReference>
<dbReference type="InterPro" id="IPR019786">
    <property type="entry name" value="Zinc_finger_PHD-type_CS"/>
</dbReference>
<keyword evidence="4" id="KW-0479">Metal-binding</keyword>
<evidence type="ECO:0000256" key="7">
    <source>
        <dbReference type="ARBA" id="ARBA00023015"/>
    </source>
</evidence>
<evidence type="ECO:0000256" key="8">
    <source>
        <dbReference type="ARBA" id="ARBA00023117"/>
    </source>
</evidence>
<dbReference type="InterPro" id="IPR001965">
    <property type="entry name" value="Znf_PHD"/>
</dbReference>
<evidence type="ECO:0000256" key="14">
    <source>
        <dbReference type="SAM" id="Coils"/>
    </source>
</evidence>
<dbReference type="PROSITE" id="PS51542">
    <property type="entry name" value="FYRN"/>
    <property type="match status" value="1"/>
</dbReference>
<dbReference type="Pfam" id="PF00628">
    <property type="entry name" value="PHD"/>
    <property type="match status" value="1"/>
</dbReference>
<keyword evidence="10" id="KW-0804">Transcription</keyword>
<dbReference type="SUPFAM" id="SSF47370">
    <property type="entry name" value="Bromodomain"/>
    <property type="match status" value="1"/>
</dbReference>
<dbReference type="Pfam" id="PF01429">
    <property type="entry name" value="MBD"/>
    <property type="match status" value="1"/>
</dbReference>
<reference evidence="18" key="1">
    <citation type="journal article" date="2025" name="Foods">
        <title>Unveiling the Microbial Signatures of Arabica Coffee Cherries: Insights into Ripeness Specific Diversity, Functional Traits, and Implications for Quality and Safety.</title>
        <authorList>
            <consortium name="RefSeq"/>
            <person name="Tenea G.N."/>
            <person name="Cifuentes V."/>
            <person name="Reyes P."/>
            <person name="Cevallos-Vallejos M."/>
        </authorList>
    </citation>
    <scope>NUCLEOTIDE SEQUENCE [LARGE SCALE GENOMIC DNA]</scope>
</reference>
<dbReference type="OrthoDB" id="1903104at2759"/>
<dbReference type="GO" id="GO:0000785">
    <property type="term" value="C:chromatin"/>
    <property type="evidence" value="ECO:0007669"/>
    <property type="project" value="UniProtKB-ARBA"/>
</dbReference>
<dbReference type="Gene3D" id="3.30.40.10">
    <property type="entry name" value="Zinc/RING finger domain, C3HC4 (zinc finger)"/>
    <property type="match status" value="1"/>
</dbReference>
<dbReference type="Proteomes" id="UP001652660">
    <property type="component" value="Chromosome 11e"/>
</dbReference>
<feature type="compositionally biased region" description="Polar residues" evidence="15">
    <location>
        <begin position="2131"/>
        <end position="2147"/>
    </location>
</feature>
<dbReference type="InterPro" id="IPR003889">
    <property type="entry name" value="FYrich_C"/>
</dbReference>
<feature type="region of interest" description="Disordered" evidence="15">
    <location>
        <begin position="1918"/>
        <end position="1942"/>
    </location>
</feature>
<comment type="subcellular location">
    <subcellularLocation>
        <location evidence="1">Nucleus</location>
    </subcellularLocation>
</comment>
<dbReference type="InterPro" id="IPR013083">
    <property type="entry name" value="Znf_RING/FYVE/PHD"/>
</dbReference>
<dbReference type="InterPro" id="IPR011011">
    <property type="entry name" value="Znf_FYVE_PHD"/>
</dbReference>
<dbReference type="GO" id="GO:0140993">
    <property type="term" value="F:histone modifying activity"/>
    <property type="evidence" value="ECO:0007669"/>
    <property type="project" value="UniProtKB-ARBA"/>
</dbReference>
<evidence type="ECO:0000256" key="2">
    <source>
        <dbReference type="ARBA" id="ARBA00007444"/>
    </source>
</evidence>
<feature type="region of interest" description="Disordered" evidence="15">
    <location>
        <begin position="1424"/>
        <end position="1445"/>
    </location>
</feature>
<dbReference type="SMART" id="SM00249">
    <property type="entry name" value="PHD"/>
    <property type="match status" value="1"/>
</dbReference>
<dbReference type="GO" id="GO:0008270">
    <property type="term" value="F:zinc ion binding"/>
    <property type="evidence" value="ECO:0007669"/>
    <property type="project" value="UniProtKB-KW"/>
</dbReference>
<dbReference type="Pfam" id="PF15612">
    <property type="entry name" value="WHIM1"/>
    <property type="match status" value="1"/>
</dbReference>
<dbReference type="GO" id="GO:0005634">
    <property type="term" value="C:nucleus"/>
    <property type="evidence" value="ECO:0007669"/>
    <property type="project" value="UniProtKB-SubCell"/>
</dbReference>
<dbReference type="PROSITE" id="PS50014">
    <property type="entry name" value="BROMODOMAIN_2"/>
    <property type="match status" value="1"/>
</dbReference>
<feature type="region of interest" description="Disordered" evidence="15">
    <location>
        <begin position="336"/>
        <end position="360"/>
    </location>
</feature>
<dbReference type="InterPro" id="IPR003888">
    <property type="entry name" value="FYrich_N"/>
</dbReference>
<dbReference type="InterPro" id="IPR001739">
    <property type="entry name" value="Methyl_CpG_DNA-bd"/>
</dbReference>
<dbReference type="InterPro" id="IPR028941">
    <property type="entry name" value="WHIM2_dom"/>
</dbReference>
<evidence type="ECO:0000256" key="1">
    <source>
        <dbReference type="ARBA" id="ARBA00004123"/>
    </source>
</evidence>
<feature type="region of interest" description="Disordered" evidence="15">
    <location>
        <begin position="494"/>
        <end position="524"/>
    </location>
</feature>
<reference evidence="19" key="2">
    <citation type="submission" date="2025-08" db="UniProtKB">
        <authorList>
            <consortium name="RefSeq"/>
        </authorList>
    </citation>
    <scope>IDENTIFICATION</scope>
    <source>
        <tissue evidence="19">Leaves</tissue>
    </source>
</reference>
<evidence type="ECO:0000256" key="9">
    <source>
        <dbReference type="ARBA" id="ARBA00023125"/>
    </source>
</evidence>
<keyword evidence="7" id="KW-0805">Transcription regulation</keyword>
<feature type="region of interest" description="Disordered" evidence="15">
    <location>
        <begin position="1495"/>
        <end position="1523"/>
    </location>
</feature>
<dbReference type="InterPro" id="IPR001487">
    <property type="entry name" value="Bromodomain"/>
</dbReference>
<dbReference type="RefSeq" id="XP_027099747.2">
    <property type="nucleotide sequence ID" value="XM_027243946.2"/>
</dbReference>
<dbReference type="GeneID" id="113718991"/>
<dbReference type="CDD" id="cd15519">
    <property type="entry name" value="PHD1_Lid2p_like"/>
    <property type="match status" value="1"/>
</dbReference>
<dbReference type="Pfam" id="PF15613">
    <property type="entry name" value="WSD"/>
    <property type="match status" value="1"/>
</dbReference>
<evidence type="ECO:0000313" key="19">
    <source>
        <dbReference type="RefSeq" id="XP_027099747.2"/>
    </source>
</evidence>
<feature type="compositionally biased region" description="Polar residues" evidence="15">
    <location>
        <begin position="514"/>
        <end position="524"/>
    </location>
</feature>
<feature type="compositionally biased region" description="Basic and acidic residues" evidence="15">
    <location>
        <begin position="1429"/>
        <end position="1440"/>
    </location>
</feature>
<evidence type="ECO:0000256" key="11">
    <source>
        <dbReference type="ARBA" id="ARBA00023242"/>
    </source>
</evidence>
<keyword evidence="18" id="KW-1185">Reference proteome</keyword>
<dbReference type="PROSITE" id="PS51543">
    <property type="entry name" value="FYRC"/>
    <property type="match status" value="1"/>
</dbReference>
<evidence type="ECO:0000313" key="18">
    <source>
        <dbReference type="Proteomes" id="UP001652660"/>
    </source>
</evidence>
<dbReference type="SUPFAM" id="SSF57903">
    <property type="entry name" value="FYVE/PHD zinc finger"/>
    <property type="match status" value="1"/>
</dbReference>
<dbReference type="SMART" id="SM00297">
    <property type="entry name" value="BROMO"/>
    <property type="match status" value="1"/>
</dbReference>
<keyword evidence="6" id="KW-0862">Zinc</keyword>
<dbReference type="PANTHER" id="PTHR47162:SF10">
    <property type="entry name" value="METHYL-CPG-BINDING DOMAIN-CONTAINING PROTEIN 9 ISOFORM X1"/>
    <property type="match status" value="1"/>
</dbReference>
<evidence type="ECO:0000256" key="10">
    <source>
        <dbReference type="ARBA" id="ARBA00023163"/>
    </source>
</evidence>
<keyword evidence="8 12" id="KW-0103">Bromodomain</keyword>
<feature type="compositionally biased region" description="Basic residues" evidence="15">
    <location>
        <begin position="2161"/>
        <end position="2174"/>
    </location>
</feature>
<evidence type="ECO:0000259" key="16">
    <source>
        <dbReference type="PROSITE" id="PS50014"/>
    </source>
</evidence>
<evidence type="ECO:0000256" key="3">
    <source>
        <dbReference type="ARBA" id="ARBA00022679"/>
    </source>
</evidence>
<feature type="region of interest" description="Disordered" evidence="15">
    <location>
        <begin position="2127"/>
        <end position="2174"/>
    </location>
</feature>
<dbReference type="Gene3D" id="1.20.920.10">
    <property type="entry name" value="Bromodomain-like"/>
    <property type="match status" value="1"/>
</dbReference>